<dbReference type="AlphaFoldDB" id="A0A9P1BMC4"/>
<feature type="repeat" description="ANK" evidence="3">
    <location>
        <begin position="318"/>
        <end position="350"/>
    </location>
</feature>
<reference evidence="6 7" key="2">
    <citation type="submission" date="2024-05" db="EMBL/GenBank/DDBJ databases">
        <authorList>
            <person name="Chen Y."/>
            <person name="Shah S."/>
            <person name="Dougan E. K."/>
            <person name="Thang M."/>
            <person name="Chan C."/>
        </authorList>
    </citation>
    <scope>NUCLEOTIDE SEQUENCE [LARGE SCALE GENOMIC DNA]</scope>
</reference>
<dbReference type="PROSITE" id="PS50297">
    <property type="entry name" value="ANK_REP_REGION"/>
    <property type="match status" value="2"/>
</dbReference>
<evidence type="ECO:0000313" key="7">
    <source>
        <dbReference type="Proteomes" id="UP001152797"/>
    </source>
</evidence>
<dbReference type="InterPro" id="IPR050776">
    <property type="entry name" value="Ank_Repeat/CDKN_Inhibitor"/>
</dbReference>
<dbReference type="Gene3D" id="2.60.120.650">
    <property type="entry name" value="Cupin"/>
    <property type="match status" value="1"/>
</dbReference>
<name>A0A9P1BMC4_9DINO</name>
<dbReference type="Proteomes" id="UP001152797">
    <property type="component" value="Unassembled WGS sequence"/>
</dbReference>
<dbReference type="SMART" id="SM00248">
    <property type="entry name" value="ANK"/>
    <property type="match status" value="5"/>
</dbReference>
<feature type="non-terminal residue" evidence="5">
    <location>
        <position position="1"/>
    </location>
</feature>
<keyword evidence="7" id="KW-1185">Reference proteome</keyword>
<sequence length="495" mass="55155">DYLRPIDVVQRFLGKAGGSSCELPKVDASKLSADDFEDLAQQHPGGLVLQNLQWLKPEDWTRETLLKRFGAHWISSGSGRWDRPEATPEVRLKDFAEVAAGTAKSWVAKGYTHEVVSTAFWGFEGNCSGPVVANWHCGQAGARLFAGFEKRPTLQLGMSLASGTQLHRHEETWLALLHGIKAWWIASEPPSEEVEREERANTRHPCQWLEERRPKGLRFCVQQPGEVVYFATRLHATCNMADYVLGIGAQGREPSEWSKLERAVHRGQSGLVKKFLKEKRAPPSGHQRQHWLGHAAEYGFTSLVKVLLDHRANLHRGADLPPLHRAAENGHDAVVRLLLARRADVRSKDVEDKEPLHHAAFNDNGHVAQLLLEHRASLTAADQRKLTAFGSAADGGYPELMETLLDGHAPKTARGYETSAVHAASKGHLPVLRKLLAWRADVALPDASGRRLVDHAEFYQHHSVAAFLRSYDGEAPPSTKKRRRKGKAKPQSEEL</sequence>
<feature type="compositionally biased region" description="Basic residues" evidence="4">
    <location>
        <begin position="479"/>
        <end position="488"/>
    </location>
</feature>
<keyword evidence="2 3" id="KW-0040">ANK repeat</keyword>
<dbReference type="PROSITE" id="PS50088">
    <property type="entry name" value="ANK_REPEAT"/>
    <property type="match status" value="2"/>
</dbReference>
<feature type="repeat" description="ANK" evidence="3">
    <location>
        <begin position="351"/>
        <end position="383"/>
    </location>
</feature>
<feature type="region of interest" description="Disordered" evidence="4">
    <location>
        <begin position="470"/>
        <end position="495"/>
    </location>
</feature>
<dbReference type="Pfam" id="PF12796">
    <property type="entry name" value="Ank_2"/>
    <property type="match status" value="1"/>
</dbReference>
<evidence type="ECO:0000313" key="6">
    <source>
        <dbReference type="EMBL" id="CAL4763289.1"/>
    </source>
</evidence>
<evidence type="ECO:0000256" key="1">
    <source>
        <dbReference type="ARBA" id="ARBA00022737"/>
    </source>
</evidence>
<comment type="caution">
    <text evidence="5">The sequence shown here is derived from an EMBL/GenBank/DDBJ whole genome shotgun (WGS) entry which is preliminary data.</text>
</comment>
<organism evidence="5">
    <name type="scientific">Cladocopium goreaui</name>
    <dbReference type="NCBI Taxonomy" id="2562237"/>
    <lineage>
        <taxon>Eukaryota</taxon>
        <taxon>Sar</taxon>
        <taxon>Alveolata</taxon>
        <taxon>Dinophyceae</taxon>
        <taxon>Suessiales</taxon>
        <taxon>Symbiodiniaceae</taxon>
        <taxon>Cladocopium</taxon>
    </lineage>
</organism>
<dbReference type="InterPro" id="IPR036770">
    <property type="entry name" value="Ankyrin_rpt-contain_sf"/>
</dbReference>
<dbReference type="EMBL" id="CAMXCT030000236">
    <property type="protein sequence ID" value="CAL4763289.1"/>
    <property type="molecule type" value="Genomic_DNA"/>
</dbReference>
<dbReference type="EMBL" id="CAMXCT010000236">
    <property type="protein sequence ID" value="CAI3975977.1"/>
    <property type="molecule type" value="Genomic_DNA"/>
</dbReference>
<dbReference type="SUPFAM" id="SSF48403">
    <property type="entry name" value="Ankyrin repeat"/>
    <property type="match status" value="1"/>
</dbReference>
<dbReference type="PANTHER" id="PTHR24201">
    <property type="entry name" value="ANK_REP_REGION DOMAIN-CONTAINING PROTEIN"/>
    <property type="match status" value="1"/>
</dbReference>
<protein>
    <submittedName>
        <fullName evidence="6">Ankyrin-3 (ANK-3) (Ankyrin-G)</fullName>
    </submittedName>
</protein>
<evidence type="ECO:0000313" key="5">
    <source>
        <dbReference type="EMBL" id="CAI3975977.1"/>
    </source>
</evidence>
<evidence type="ECO:0000256" key="3">
    <source>
        <dbReference type="PROSITE-ProRule" id="PRU00023"/>
    </source>
</evidence>
<evidence type="ECO:0000256" key="2">
    <source>
        <dbReference type="ARBA" id="ARBA00023043"/>
    </source>
</evidence>
<dbReference type="InterPro" id="IPR002110">
    <property type="entry name" value="Ankyrin_rpt"/>
</dbReference>
<reference evidence="5" key="1">
    <citation type="submission" date="2022-10" db="EMBL/GenBank/DDBJ databases">
        <authorList>
            <person name="Chen Y."/>
            <person name="Dougan E. K."/>
            <person name="Chan C."/>
            <person name="Rhodes N."/>
            <person name="Thang M."/>
        </authorList>
    </citation>
    <scope>NUCLEOTIDE SEQUENCE</scope>
</reference>
<dbReference type="Gene3D" id="1.25.40.20">
    <property type="entry name" value="Ankyrin repeat-containing domain"/>
    <property type="match status" value="2"/>
</dbReference>
<keyword evidence="1" id="KW-0677">Repeat</keyword>
<proteinExistence type="predicted"/>
<dbReference type="OrthoDB" id="1667587at2759"/>
<dbReference type="EMBL" id="CAMXCT020000236">
    <property type="protein sequence ID" value="CAL1129352.1"/>
    <property type="molecule type" value="Genomic_DNA"/>
</dbReference>
<evidence type="ECO:0000256" key="4">
    <source>
        <dbReference type="SAM" id="MobiDB-lite"/>
    </source>
</evidence>
<gene>
    <name evidence="5" type="ORF">C1SCF055_LOCUS4238</name>
</gene>
<dbReference type="SUPFAM" id="SSF51197">
    <property type="entry name" value="Clavaminate synthase-like"/>
    <property type="match status" value="1"/>
</dbReference>
<accession>A0A9P1BMC4</accession>